<dbReference type="Pfam" id="PF00120">
    <property type="entry name" value="Gln-synt_C"/>
    <property type="match status" value="1"/>
</dbReference>
<dbReference type="EMBL" id="BMFY01000010">
    <property type="protein sequence ID" value="GGA19987.1"/>
    <property type="molecule type" value="Genomic_DNA"/>
</dbReference>
<dbReference type="PROSITE" id="PS51986">
    <property type="entry name" value="GS_BETA_GRASP"/>
    <property type="match status" value="1"/>
</dbReference>
<comment type="caution">
    <text evidence="9">The sequence shown here is derived from an EMBL/GenBank/DDBJ whole genome shotgun (WGS) entry which is preliminary data.</text>
</comment>
<dbReference type="FunFam" id="3.10.20.70:FF:000015">
    <property type="entry name" value="Putative glutamine synthetase"/>
    <property type="match status" value="1"/>
</dbReference>
<dbReference type="AlphaFoldDB" id="A0A8J2TZ94"/>
<dbReference type="GO" id="GO:0005524">
    <property type="term" value="F:ATP binding"/>
    <property type="evidence" value="ECO:0007669"/>
    <property type="project" value="UniProtKB-KW"/>
</dbReference>
<evidence type="ECO:0000256" key="5">
    <source>
        <dbReference type="PROSITE-ProRule" id="PRU01330"/>
    </source>
</evidence>
<organism evidence="9 10">
    <name type="scientific">Sediminivirga luteola</name>
    <dbReference type="NCBI Taxonomy" id="1774748"/>
    <lineage>
        <taxon>Bacteria</taxon>
        <taxon>Bacillati</taxon>
        <taxon>Actinomycetota</taxon>
        <taxon>Actinomycetes</taxon>
        <taxon>Micrococcales</taxon>
        <taxon>Brevibacteriaceae</taxon>
        <taxon>Sediminivirga</taxon>
    </lineage>
</organism>
<keyword evidence="2" id="KW-0436">Ligase</keyword>
<evidence type="ECO:0000256" key="4">
    <source>
        <dbReference type="ARBA" id="ARBA00022840"/>
    </source>
</evidence>
<evidence type="ECO:0000259" key="8">
    <source>
        <dbReference type="PROSITE" id="PS51987"/>
    </source>
</evidence>
<evidence type="ECO:0000259" key="7">
    <source>
        <dbReference type="PROSITE" id="PS51986"/>
    </source>
</evidence>
<protein>
    <submittedName>
        <fullName evidence="9">Glutamine synthetase</fullName>
    </submittedName>
</protein>
<dbReference type="SUPFAM" id="SSF55931">
    <property type="entry name" value="Glutamine synthetase/guanido kinase"/>
    <property type="match status" value="1"/>
</dbReference>
<keyword evidence="10" id="KW-1185">Reference proteome</keyword>
<sequence length="459" mass="50157">MTTASDPSTRGMLTLEDLHALAASGEIDTVIVAITDVQGRLQGKLLGVDFFLNEVASHGAEGCNYLLAVDVEMNTVDGYAMSSWESGYGDMVFQPDMATLRRIPWLEGTALVVCDVLWLDGTPVVQSPRQILKRQQDRLAARELEAFSGTELEFIAFDTSYEDAQDSGYRELVPANRYNVDYSLLGSTRVEPLMRRIRNAMSGSGFYVEGTKGECNFGQHELTFRFRDALGTCDNHAIYKYGAKAIAAQEGKAITFMAKYDEREGNSCHIHLSLRGTDGSTVMAGERDHGFSELMEQFIAGVLAALPELTYFFAPNINSYKRFAKGSFAPTAIAWGFDNRTCAVRVVGHGPSLRAEIRVGGADLNPYLATAAIIAGGLHGIENALECPPLVAGNAYEAAADQLPTTLAEAAARLDRSELARAAFGDDVVDHYVNAARVELEAFEKTVTDWERVRGFERL</sequence>
<proteinExistence type="inferred from homology"/>
<dbReference type="Proteomes" id="UP000616114">
    <property type="component" value="Unassembled WGS sequence"/>
</dbReference>
<dbReference type="InterPro" id="IPR008147">
    <property type="entry name" value="Gln_synt_N"/>
</dbReference>
<evidence type="ECO:0000313" key="10">
    <source>
        <dbReference type="Proteomes" id="UP000616114"/>
    </source>
</evidence>
<keyword evidence="3" id="KW-0547">Nucleotide-binding</keyword>
<evidence type="ECO:0000256" key="6">
    <source>
        <dbReference type="RuleBase" id="RU000384"/>
    </source>
</evidence>
<dbReference type="GO" id="GO:0006542">
    <property type="term" value="P:glutamine biosynthetic process"/>
    <property type="evidence" value="ECO:0007669"/>
    <property type="project" value="InterPro"/>
</dbReference>
<dbReference type="SUPFAM" id="SSF54368">
    <property type="entry name" value="Glutamine synthetase, N-terminal domain"/>
    <property type="match status" value="1"/>
</dbReference>
<evidence type="ECO:0000313" key="9">
    <source>
        <dbReference type="EMBL" id="GGA19987.1"/>
    </source>
</evidence>
<keyword evidence="4" id="KW-0067">ATP-binding</keyword>
<gene>
    <name evidence="9" type="primary">glnA4-1</name>
    <name evidence="9" type="ORF">GCM10011333_23900</name>
</gene>
<evidence type="ECO:0000256" key="1">
    <source>
        <dbReference type="ARBA" id="ARBA00009897"/>
    </source>
</evidence>
<dbReference type="GO" id="GO:0006576">
    <property type="term" value="P:biogenic amine metabolic process"/>
    <property type="evidence" value="ECO:0007669"/>
    <property type="project" value="UniProtKB-ARBA"/>
</dbReference>
<dbReference type="RefSeq" id="WP_229745119.1">
    <property type="nucleotide sequence ID" value="NZ_BMFY01000010.1"/>
</dbReference>
<dbReference type="SMART" id="SM01230">
    <property type="entry name" value="Gln-synt_C"/>
    <property type="match status" value="1"/>
</dbReference>
<dbReference type="GO" id="GO:0042402">
    <property type="term" value="P:biogenic amine catabolic process"/>
    <property type="evidence" value="ECO:0007669"/>
    <property type="project" value="UniProtKB-ARBA"/>
</dbReference>
<dbReference type="PANTHER" id="PTHR43785">
    <property type="entry name" value="GAMMA-GLUTAMYLPUTRESCINE SYNTHETASE"/>
    <property type="match status" value="1"/>
</dbReference>
<dbReference type="PROSITE" id="PS51987">
    <property type="entry name" value="GS_CATALYTIC"/>
    <property type="match status" value="1"/>
</dbReference>
<dbReference type="PANTHER" id="PTHR43785:SF12">
    <property type="entry name" value="TYPE-1 GLUTAMINE SYNTHETASE 2"/>
    <property type="match status" value="1"/>
</dbReference>
<feature type="domain" description="GS beta-grasp" evidence="7">
    <location>
        <begin position="25"/>
        <end position="121"/>
    </location>
</feature>
<dbReference type="InterPro" id="IPR014746">
    <property type="entry name" value="Gln_synth/guanido_kin_cat_dom"/>
</dbReference>
<dbReference type="InterPro" id="IPR036651">
    <property type="entry name" value="Gln_synt_N_sf"/>
</dbReference>
<dbReference type="Gene3D" id="3.30.590.10">
    <property type="entry name" value="Glutamine synthetase/guanido kinase, catalytic domain"/>
    <property type="match status" value="1"/>
</dbReference>
<name>A0A8J2TZ94_9MICO</name>
<dbReference type="InterPro" id="IPR008146">
    <property type="entry name" value="Gln_synth_cat_dom"/>
</dbReference>
<accession>A0A8J2TZ94</accession>
<feature type="domain" description="GS catalytic" evidence="8">
    <location>
        <begin position="128"/>
        <end position="459"/>
    </location>
</feature>
<reference evidence="9" key="2">
    <citation type="submission" date="2020-09" db="EMBL/GenBank/DDBJ databases">
        <authorList>
            <person name="Sun Q."/>
            <person name="Zhou Y."/>
        </authorList>
    </citation>
    <scope>NUCLEOTIDE SEQUENCE</scope>
    <source>
        <strain evidence="9">CGMCC 1.12785</strain>
    </source>
</reference>
<evidence type="ECO:0000256" key="2">
    <source>
        <dbReference type="ARBA" id="ARBA00022598"/>
    </source>
</evidence>
<dbReference type="Gene3D" id="3.10.20.70">
    <property type="entry name" value="Glutamine synthetase, N-terminal domain"/>
    <property type="match status" value="1"/>
</dbReference>
<dbReference type="FunFam" id="3.30.590.10:FF:000005">
    <property type="entry name" value="Probable glutamine synthetase"/>
    <property type="match status" value="1"/>
</dbReference>
<comment type="similarity">
    <text evidence="1 5 6">Belongs to the glutamine synthetase family.</text>
</comment>
<evidence type="ECO:0000256" key="3">
    <source>
        <dbReference type="ARBA" id="ARBA00022741"/>
    </source>
</evidence>
<reference evidence="9" key="1">
    <citation type="journal article" date="2014" name="Int. J. Syst. Evol. Microbiol.">
        <title>Complete genome sequence of Corynebacterium casei LMG S-19264T (=DSM 44701T), isolated from a smear-ripened cheese.</title>
        <authorList>
            <consortium name="US DOE Joint Genome Institute (JGI-PGF)"/>
            <person name="Walter F."/>
            <person name="Albersmeier A."/>
            <person name="Kalinowski J."/>
            <person name="Ruckert C."/>
        </authorList>
    </citation>
    <scope>NUCLEOTIDE SEQUENCE</scope>
    <source>
        <strain evidence="9">CGMCC 1.12785</strain>
    </source>
</reference>
<dbReference type="GO" id="GO:0004356">
    <property type="term" value="F:glutamine synthetase activity"/>
    <property type="evidence" value="ECO:0007669"/>
    <property type="project" value="InterPro"/>
</dbReference>